<organism evidence="24 25">
    <name type="scientific">Petromyzon marinus</name>
    <name type="common">Sea lamprey</name>
    <dbReference type="NCBI Taxonomy" id="7757"/>
    <lineage>
        <taxon>Eukaryota</taxon>
        <taxon>Metazoa</taxon>
        <taxon>Chordata</taxon>
        <taxon>Craniata</taxon>
        <taxon>Vertebrata</taxon>
        <taxon>Cyclostomata</taxon>
        <taxon>Hyperoartia</taxon>
        <taxon>Petromyzontiformes</taxon>
        <taxon>Petromyzontidae</taxon>
        <taxon>Petromyzon</taxon>
    </lineage>
</organism>
<keyword evidence="8" id="KW-0037">Angiogenesis</keyword>
<sequence length="1025" mass="110253">MSGCRVLGTDEPPSAGVGPGEAPPARPVVPDCAICLQPCVHPARLPCRHVFCFLCAKGVALQSRRCALCRSEIPPDFLERPTLLCSTSDGQPLAQQQQRRPSASMGVAGGASEGVPLKPRTANAWYYEGRNGWWQYDERTSAELEEAFARGSTTMEMLIAGYLYVADLEAMVQYRRSEPSRRRKMKRDLLSAPKKGVAGLRLDLTAPAVSPAHASGVDGVDRAVAGTSSGSGSVVAGGFSMLSSAASVISSGLSAALGVSSAAFGGSVASGGLLASAGPSTITVASPSSPVSSVATSSTLSVDPLPDSGATSSFPSRPATFAPQHQMRAVVGPPSPADSDDSSDRDDEEQDYEDNEGAASISRQLAGMRLGRSGQISLAGEGGGSSRAVYAAPHLAADEDGSRLLGRRRRTNMPPPPPPHRQPALLPDSLAARQDSGTGRLPLRASERLIARQHGAHGGAESSSGGGGTGGAVIDTAEAQQQSAAPRSATLHVRSRDGRPDGQYTVTDVVNSAILLLLYMWVLGEPLGTQRGARAASSYRRVRGGLCTYTFVIPPDLSACASLAQSMRDADPDEEDSDRIHNKDRTRSPDRKGDLEAASPVDGDVSKKDLDETSERIQQLESALGNATLRLHKLESAVREAGGARGHSGITRSLQKKVLEQARNIQTLQHSNRHLERKVTELESRREVTRRKILNRQPYTSTTTNDDDGDDDDDEDDEDDNDDDDEEDDDAHDDDDDKNNEVSIRHQSSDEAQPKNRLLHGGKSQHNTTAVQGRARGAQVTRELRGATASAETGRDTTAAGVPAGPGGPYQDCAEIYRSGQTRSGIYVLHVFNTSHTLKVYCDMQTEGGGWTVFQRREDGHINFNRPWQDYKLGFGSADREYWLGNEAVHVLTSRRPQALRILLWDWDENQAYASYARFTLRGEAARYRLLVSGFSGTAGRYSSLAQSGAEFSTRDQDHDRCQCKCAQLSSGGWWFEACGPSNLNGQFFPKGSHYGHFNGIKWHYWRGASYSLKASTMMIRPADF</sequence>
<dbReference type="InterPro" id="IPR001841">
    <property type="entry name" value="Znf_RING"/>
</dbReference>
<evidence type="ECO:0000256" key="16">
    <source>
        <dbReference type="ARBA" id="ARBA00023054"/>
    </source>
</evidence>
<dbReference type="EC" id="2.3.2.27" evidence="5"/>
<dbReference type="GO" id="GO:0034116">
    <property type="term" value="P:positive regulation of heterotypic cell-cell adhesion"/>
    <property type="evidence" value="ECO:0007669"/>
    <property type="project" value="TreeGrafter"/>
</dbReference>
<keyword evidence="7" id="KW-0964">Secreted</keyword>
<dbReference type="NCBIfam" id="NF040941">
    <property type="entry name" value="GGGWT_bact"/>
    <property type="match status" value="1"/>
</dbReference>
<feature type="region of interest" description="Disordered" evidence="20">
    <location>
        <begin position="399"/>
        <end position="425"/>
    </location>
</feature>
<feature type="region of interest" description="Disordered" evidence="20">
    <location>
        <begin position="282"/>
        <end position="363"/>
    </location>
</feature>
<evidence type="ECO:0000256" key="5">
    <source>
        <dbReference type="ARBA" id="ARBA00012483"/>
    </source>
</evidence>
<dbReference type="CDD" id="cd16546">
    <property type="entry name" value="RING-HC_RNF146"/>
    <property type="match status" value="1"/>
</dbReference>
<dbReference type="FunFam" id="4.10.530.10:FF:000001">
    <property type="entry name" value="angiopoietin-2 isoform X1"/>
    <property type="match status" value="1"/>
</dbReference>
<feature type="compositionally biased region" description="Basic and acidic residues" evidence="20">
    <location>
        <begin position="673"/>
        <end position="687"/>
    </location>
</feature>
<dbReference type="GO" id="GO:0005829">
    <property type="term" value="C:cytosol"/>
    <property type="evidence" value="ECO:0007669"/>
    <property type="project" value="UniProtKB-SubCell"/>
</dbReference>
<evidence type="ECO:0000256" key="2">
    <source>
        <dbReference type="ARBA" id="ARBA00004514"/>
    </source>
</evidence>
<dbReference type="GO" id="GO:0005577">
    <property type="term" value="C:fibrinogen complex"/>
    <property type="evidence" value="ECO:0007669"/>
    <property type="project" value="TreeGrafter"/>
</dbReference>
<dbReference type="KEGG" id="pmrn:116951378"/>
<dbReference type="GO" id="GO:0061630">
    <property type="term" value="F:ubiquitin protein ligase activity"/>
    <property type="evidence" value="ECO:0007669"/>
    <property type="project" value="UniProtKB-EC"/>
</dbReference>
<evidence type="ECO:0000256" key="14">
    <source>
        <dbReference type="ARBA" id="ARBA00022786"/>
    </source>
</evidence>
<dbReference type="SMART" id="SM00184">
    <property type="entry name" value="RING"/>
    <property type="match status" value="1"/>
</dbReference>
<feature type="compositionally biased region" description="Basic and acidic residues" evidence="20">
    <location>
        <begin position="578"/>
        <end position="595"/>
    </location>
</feature>
<dbReference type="PROSITE" id="PS00518">
    <property type="entry name" value="ZF_RING_1"/>
    <property type="match status" value="1"/>
</dbReference>
<keyword evidence="15" id="KW-0862">Zinc</keyword>
<reference evidence="25" key="1">
    <citation type="submission" date="2025-08" db="UniProtKB">
        <authorList>
            <consortium name="RefSeq"/>
        </authorList>
    </citation>
    <scope>IDENTIFICATION</scope>
    <source>
        <tissue evidence="25">Sperm</tissue>
    </source>
</reference>
<dbReference type="SMART" id="SM00678">
    <property type="entry name" value="WWE"/>
    <property type="match status" value="1"/>
</dbReference>
<name>A0AAJ7TX94_PETMA</name>
<feature type="region of interest" description="Disordered" evidence="20">
    <location>
        <begin position="1"/>
        <end position="22"/>
    </location>
</feature>
<evidence type="ECO:0000259" key="22">
    <source>
        <dbReference type="PROSITE" id="PS50918"/>
    </source>
</evidence>
<keyword evidence="11" id="KW-0479">Metal-binding</keyword>
<dbReference type="SMART" id="SM00186">
    <property type="entry name" value="FBG"/>
    <property type="match status" value="1"/>
</dbReference>
<dbReference type="GO" id="GO:0016055">
    <property type="term" value="P:Wnt signaling pathway"/>
    <property type="evidence" value="ECO:0007669"/>
    <property type="project" value="UniProtKB-KW"/>
</dbReference>
<dbReference type="SUPFAM" id="SSF57850">
    <property type="entry name" value="RING/U-box"/>
    <property type="match status" value="1"/>
</dbReference>
<keyword evidence="17" id="KW-1015">Disulfide bond</keyword>
<comment type="subcellular location">
    <subcellularLocation>
        <location evidence="2">Cytoplasm</location>
        <location evidence="2">Cytosol</location>
    </subcellularLocation>
    <subcellularLocation>
        <location evidence="3">Secreted</location>
    </subcellularLocation>
</comment>
<evidence type="ECO:0000256" key="8">
    <source>
        <dbReference type="ARBA" id="ARBA00022657"/>
    </source>
</evidence>
<keyword evidence="6" id="KW-0963">Cytoplasm</keyword>
<keyword evidence="14" id="KW-0833">Ubl conjugation pathway</keyword>
<dbReference type="Gene3D" id="4.10.530.10">
    <property type="entry name" value="Gamma-fibrinogen Carboxyl Terminal Fragment, domain 2"/>
    <property type="match status" value="1"/>
</dbReference>
<evidence type="ECO:0000256" key="15">
    <source>
        <dbReference type="ARBA" id="ARBA00022833"/>
    </source>
</evidence>
<feature type="compositionally biased region" description="Basic and acidic residues" evidence="20">
    <location>
        <begin position="604"/>
        <end position="614"/>
    </location>
</feature>
<dbReference type="RefSeq" id="XP_032825805.1">
    <property type="nucleotide sequence ID" value="XM_032969914.1"/>
</dbReference>
<dbReference type="Pfam" id="PF02825">
    <property type="entry name" value="WWE"/>
    <property type="match status" value="1"/>
</dbReference>
<evidence type="ECO:0000256" key="17">
    <source>
        <dbReference type="ARBA" id="ARBA00023157"/>
    </source>
</evidence>
<evidence type="ECO:0000256" key="4">
    <source>
        <dbReference type="ARBA" id="ARBA00004906"/>
    </source>
</evidence>
<feature type="compositionally biased region" description="Acidic residues" evidence="20">
    <location>
        <begin position="705"/>
        <end position="738"/>
    </location>
</feature>
<feature type="compositionally biased region" description="Low complexity" evidence="20">
    <location>
        <begin position="282"/>
        <end position="302"/>
    </location>
</feature>
<feature type="region of interest" description="Disordered" evidence="20">
    <location>
        <begin position="669"/>
        <end position="809"/>
    </location>
</feature>
<dbReference type="GO" id="GO:0070527">
    <property type="term" value="P:platelet aggregation"/>
    <property type="evidence" value="ECO:0007669"/>
    <property type="project" value="TreeGrafter"/>
</dbReference>
<dbReference type="InterPro" id="IPR004170">
    <property type="entry name" value="WWE_dom"/>
</dbReference>
<dbReference type="GO" id="GO:0030674">
    <property type="term" value="F:protein-macromolecule adaptor activity"/>
    <property type="evidence" value="ECO:0007669"/>
    <property type="project" value="TreeGrafter"/>
</dbReference>
<evidence type="ECO:0000256" key="20">
    <source>
        <dbReference type="SAM" id="MobiDB-lite"/>
    </source>
</evidence>
<dbReference type="InterPro" id="IPR002181">
    <property type="entry name" value="Fibrinogen_a/b/g_C_dom"/>
</dbReference>
<dbReference type="Gene3D" id="3.30.40.10">
    <property type="entry name" value="Zinc/RING finger domain, C3HC4 (zinc finger)"/>
    <property type="match status" value="1"/>
</dbReference>
<comment type="pathway">
    <text evidence="4">Protein modification; protein ubiquitination.</text>
</comment>
<dbReference type="InterPro" id="IPR036056">
    <property type="entry name" value="Fibrinogen-like_C"/>
</dbReference>
<dbReference type="GO" id="GO:0005201">
    <property type="term" value="F:extracellular matrix structural constituent"/>
    <property type="evidence" value="ECO:0007669"/>
    <property type="project" value="TreeGrafter"/>
</dbReference>
<evidence type="ECO:0000256" key="10">
    <source>
        <dbReference type="ARBA" id="ARBA00022687"/>
    </source>
</evidence>
<dbReference type="PROSITE" id="PS50918">
    <property type="entry name" value="WWE"/>
    <property type="match status" value="1"/>
</dbReference>
<dbReference type="InterPro" id="IPR020837">
    <property type="entry name" value="Fibrinogen_CS"/>
</dbReference>
<keyword evidence="12" id="KW-0732">Signal</keyword>
<evidence type="ECO:0000256" key="13">
    <source>
        <dbReference type="ARBA" id="ARBA00022771"/>
    </source>
</evidence>
<feature type="compositionally biased region" description="Acidic residues" evidence="20">
    <location>
        <begin position="338"/>
        <end position="356"/>
    </location>
</feature>
<evidence type="ECO:0000256" key="1">
    <source>
        <dbReference type="ARBA" id="ARBA00000900"/>
    </source>
</evidence>
<dbReference type="PROSITE" id="PS50089">
    <property type="entry name" value="ZF_RING_2"/>
    <property type="match status" value="1"/>
</dbReference>
<dbReference type="AlphaFoldDB" id="A0AAJ7TX94"/>
<dbReference type="GO" id="GO:0072377">
    <property type="term" value="P:blood coagulation, common pathway"/>
    <property type="evidence" value="ECO:0007669"/>
    <property type="project" value="TreeGrafter"/>
</dbReference>
<proteinExistence type="predicted"/>
<evidence type="ECO:0000313" key="25">
    <source>
        <dbReference type="RefSeq" id="XP_032825805.1"/>
    </source>
</evidence>
<keyword evidence="18" id="KW-0325">Glycoprotein</keyword>
<feature type="domain" description="Fibrinogen C-terminal" evidence="23">
    <location>
        <begin position="804"/>
        <end position="1024"/>
    </location>
</feature>
<dbReference type="Gene3D" id="3.90.215.10">
    <property type="entry name" value="Gamma Fibrinogen, chain A, domain 1"/>
    <property type="match status" value="1"/>
</dbReference>
<dbReference type="InterPro" id="IPR014716">
    <property type="entry name" value="Fibrinogen_a/b/g_C_1"/>
</dbReference>
<dbReference type="PANTHER" id="PTHR47221">
    <property type="entry name" value="FIBRINOGEN ALPHA CHAIN"/>
    <property type="match status" value="1"/>
</dbReference>
<feature type="compositionally biased region" description="Polar residues" evidence="20">
    <location>
        <begin position="88"/>
        <end position="101"/>
    </location>
</feature>
<evidence type="ECO:0000256" key="12">
    <source>
        <dbReference type="ARBA" id="ARBA00022729"/>
    </source>
</evidence>
<feature type="domain" description="RING-type" evidence="21">
    <location>
        <begin position="32"/>
        <end position="70"/>
    </location>
</feature>
<dbReference type="Gene3D" id="3.30.720.50">
    <property type="match status" value="1"/>
</dbReference>
<dbReference type="InterPro" id="IPR017907">
    <property type="entry name" value="Znf_RING_CS"/>
</dbReference>
<dbReference type="GO" id="GO:0042730">
    <property type="term" value="P:fibrinolysis"/>
    <property type="evidence" value="ECO:0007669"/>
    <property type="project" value="TreeGrafter"/>
</dbReference>
<feature type="compositionally biased region" description="Basic and acidic residues" evidence="20">
    <location>
        <begin position="739"/>
        <end position="754"/>
    </location>
</feature>
<keyword evidence="16" id="KW-0175">Coiled coil</keyword>
<dbReference type="CDD" id="cd00087">
    <property type="entry name" value="FReD"/>
    <property type="match status" value="1"/>
</dbReference>
<evidence type="ECO:0000256" key="7">
    <source>
        <dbReference type="ARBA" id="ARBA00022525"/>
    </source>
</evidence>
<dbReference type="Proteomes" id="UP001318040">
    <property type="component" value="Chromosome 43"/>
</dbReference>
<dbReference type="PROSITE" id="PS51406">
    <property type="entry name" value="FIBRINOGEN_C_2"/>
    <property type="match status" value="1"/>
</dbReference>
<feature type="domain" description="WWE" evidence="22">
    <location>
        <begin position="111"/>
        <end position="187"/>
    </location>
</feature>
<evidence type="ECO:0000256" key="11">
    <source>
        <dbReference type="ARBA" id="ARBA00022723"/>
    </source>
</evidence>
<protein>
    <recommendedName>
        <fullName evidence="5">RING-type E3 ubiquitin transferase</fullName>
        <ecNumber evidence="5">2.3.2.27</ecNumber>
    </recommendedName>
</protein>
<keyword evidence="9" id="KW-0808">Transferase</keyword>
<evidence type="ECO:0000256" key="18">
    <source>
        <dbReference type="ARBA" id="ARBA00023180"/>
    </source>
</evidence>
<dbReference type="FunFam" id="3.90.215.10:FF:000001">
    <property type="entry name" value="Tenascin isoform 1"/>
    <property type="match status" value="1"/>
</dbReference>
<dbReference type="SUPFAM" id="SSF117839">
    <property type="entry name" value="WWE domain"/>
    <property type="match status" value="1"/>
</dbReference>
<evidence type="ECO:0000313" key="24">
    <source>
        <dbReference type="Proteomes" id="UP001318040"/>
    </source>
</evidence>
<gene>
    <name evidence="25" type="primary">LOC116951378</name>
</gene>
<dbReference type="SUPFAM" id="SSF56496">
    <property type="entry name" value="Fibrinogen C-terminal domain-like"/>
    <property type="match status" value="1"/>
</dbReference>
<dbReference type="InterPro" id="IPR037579">
    <property type="entry name" value="FIB_ANG-like"/>
</dbReference>
<dbReference type="PANTHER" id="PTHR47221:SF5">
    <property type="entry name" value="FIBRINOGEN C-TERMINAL DOMAIN-CONTAINING PROTEIN"/>
    <property type="match status" value="1"/>
</dbReference>
<comment type="catalytic activity">
    <reaction evidence="1">
        <text>S-ubiquitinyl-[E2 ubiquitin-conjugating enzyme]-L-cysteine + [acceptor protein]-L-lysine = [E2 ubiquitin-conjugating enzyme]-L-cysteine + N(6)-ubiquitinyl-[acceptor protein]-L-lysine.</text>
        <dbReference type="EC" id="2.3.2.27"/>
    </reaction>
</comment>
<evidence type="ECO:0000259" key="21">
    <source>
        <dbReference type="PROSITE" id="PS50089"/>
    </source>
</evidence>
<dbReference type="InterPro" id="IPR037197">
    <property type="entry name" value="WWE_dom_sf"/>
</dbReference>
<feature type="region of interest" description="Disordered" evidence="20">
    <location>
        <begin position="564"/>
        <end position="614"/>
    </location>
</feature>
<evidence type="ECO:0000259" key="23">
    <source>
        <dbReference type="PROSITE" id="PS51406"/>
    </source>
</evidence>
<evidence type="ECO:0000256" key="3">
    <source>
        <dbReference type="ARBA" id="ARBA00004613"/>
    </source>
</evidence>
<keyword evidence="24" id="KW-1185">Reference proteome</keyword>
<feature type="region of interest" description="Disordered" evidence="20">
    <location>
        <begin position="88"/>
        <end position="113"/>
    </location>
</feature>
<dbReference type="PROSITE" id="PS00514">
    <property type="entry name" value="FIBRINOGEN_C_1"/>
    <property type="match status" value="1"/>
</dbReference>
<accession>A0AAJ7TX94</accession>
<dbReference type="GO" id="GO:0008270">
    <property type="term" value="F:zinc ion binding"/>
    <property type="evidence" value="ECO:0007669"/>
    <property type="project" value="UniProtKB-KW"/>
</dbReference>
<dbReference type="GO" id="GO:0001525">
    <property type="term" value="P:angiogenesis"/>
    <property type="evidence" value="ECO:0007669"/>
    <property type="project" value="UniProtKB-KW"/>
</dbReference>
<dbReference type="FunFam" id="3.30.720.50:FF:000003">
    <property type="entry name" value="E3 ubiquitin-protein ligase RNF146"/>
    <property type="match status" value="1"/>
</dbReference>
<evidence type="ECO:0000256" key="19">
    <source>
        <dbReference type="PROSITE-ProRule" id="PRU00175"/>
    </source>
</evidence>
<keyword evidence="13 19" id="KW-0863">Zinc-finger</keyword>
<keyword evidence="10" id="KW-0879">Wnt signaling pathway</keyword>
<evidence type="ECO:0000256" key="9">
    <source>
        <dbReference type="ARBA" id="ARBA00022679"/>
    </source>
</evidence>
<dbReference type="InterPro" id="IPR018123">
    <property type="entry name" value="WWE-dom_subgr"/>
</dbReference>
<feature type="region of interest" description="Disordered" evidence="20">
    <location>
        <begin position="453"/>
        <end position="504"/>
    </location>
</feature>
<dbReference type="InterPro" id="IPR044110">
    <property type="entry name" value="RING-HC_RNF146"/>
</dbReference>
<evidence type="ECO:0000256" key="6">
    <source>
        <dbReference type="ARBA" id="ARBA00022490"/>
    </source>
</evidence>
<dbReference type="Pfam" id="PF00147">
    <property type="entry name" value="Fibrinogen_C"/>
    <property type="match status" value="1"/>
</dbReference>
<dbReference type="InterPro" id="IPR013083">
    <property type="entry name" value="Znf_RING/FYVE/PHD"/>
</dbReference>